<proteinExistence type="predicted"/>
<name>A0A6M5YXZ3_9BACT</name>
<protein>
    <submittedName>
        <fullName evidence="3">Uncharacterized protein</fullName>
    </submittedName>
</protein>
<evidence type="ECO:0000313" key="4">
    <source>
        <dbReference type="Proteomes" id="UP000503447"/>
    </source>
</evidence>
<keyword evidence="2" id="KW-1133">Transmembrane helix</keyword>
<dbReference type="KEGG" id="ftj:FTUN_6582"/>
<dbReference type="Proteomes" id="UP000503447">
    <property type="component" value="Chromosome"/>
</dbReference>
<feature type="compositionally biased region" description="Basic residues" evidence="1">
    <location>
        <begin position="137"/>
        <end position="153"/>
    </location>
</feature>
<feature type="region of interest" description="Disordered" evidence="1">
    <location>
        <begin position="133"/>
        <end position="153"/>
    </location>
</feature>
<evidence type="ECO:0000256" key="1">
    <source>
        <dbReference type="SAM" id="MobiDB-lite"/>
    </source>
</evidence>
<evidence type="ECO:0000313" key="3">
    <source>
        <dbReference type="EMBL" id="QJW98987.1"/>
    </source>
</evidence>
<evidence type="ECO:0000256" key="2">
    <source>
        <dbReference type="SAM" id="Phobius"/>
    </source>
</evidence>
<accession>A0A6M5YXZ3</accession>
<sequence length="153" mass="17916">MEPDEYQQARREVWATATRLVEQLGLLIFWVITFLVSLWLLWQYWDWIVRKFDISLTRFLASSLWVSAAVAWLIRHERIRRGVALAGAVGTLAVGAPAGVFQLDRGWWQRTGRFWCRTPAELERVLRSRVEVPSARTGRRPAKSKSGRRRRPR</sequence>
<dbReference type="AlphaFoldDB" id="A0A6M5YXZ3"/>
<feature type="transmembrane region" description="Helical" evidence="2">
    <location>
        <begin position="54"/>
        <end position="74"/>
    </location>
</feature>
<keyword evidence="4" id="KW-1185">Reference proteome</keyword>
<gene>
    <name evidence="3" type="ORF">FTUN_6582</name>
</gene>
<keyword evidence="2" id="KW-0472">Membrane</keyword>
<dbReference type="EMBL" id="CP053452">
    <property type="protein sequence ID" value="QJW98987.1"/>
    <property type="molecule type" value="Genomic_DNA"/>
</dbReference>
<keyword evidence="2" id="KW-0812">Transmembrane</keyword>
<reference evidence="4" key="1">
    <citation type="submission" date="2020-05" db="EMBL/GenBank/DDBJ databases">
        <title>Frigoriglobus tundricola gen. nov., sp. nov., a psychrotolerant cellulolytic planctomycete of the family Gemmataceae with two divergent copies of 16S rRNA gene.</title>
        <authorList>
            <person name="Kulichevskaya I.S."/>
            <person name="Ivanova A.A."/>
            <person name="Naumoff D.G."/>
            <person name="Beletsky A.V."/>
            <person name="Rijpstra W.I.C."/>
            <person name="Sinninghe Damste J.S."/>
            <person name="Mardanov A.V."/>
            <person name="Ravin N.V."/>
            <person name="Dedysh S.N."/>
        </authorList>
    </citation>
    <scope>NUCLEOTIDE SEQUENCE [LARGE SCALE GENOMIC DNA]</scope>
    <source>
        <strain evidence="4">PL17</strain>
    </source>
</reference>
<organism evidence="3 4">
    <name type="scientific">Frigoriglobus tundricola</name>
    <dbReference type="NCBI Taxonomy" id="2774151"/>
    <lineage>
        <taxon>Bacteria</taxon>
        <taxon>Pseudomonadati</taxon>
        <taxon>Planctomycetota</taxon>
        <taxon>Planctomycetia</taxon>
        <taxon>Gemmatales</taxon>
        <taxon>Gemmataceae</taxon>
        <taxon>Frigoriglobus</taxon>
    </lineage>
</organism>
<feature type="transmembrane region" description="Helical" evidence="2">
    <location>
        <begin position="20"/>
        <end position="42"/>
    </location>
</feature>